<evidence type="ECO:0000256" key="7">
    <source>
        <dbReference type="ARBA" id="ARBA00023134"/>
    </source>
</evidence>
<dbReference type="InterPro" id="IPR007197">
    <property type="entry name" value="rSAM"/>
</dbReference>
<dbReference type="Gene3D" id="3.20.20.70">
    <property type="entry name" value="Aldolase class I"/>
    <property type="match status" value="1"/>
</dbReference>
<dbReference type="InterPro" id="IPR006638">
    <property type="entry name" value="Elp3/MiaA/NifB-like_rSAM"/>
</dbReference>
<dbReference type="Pfam" id="PF04055">
    <property type="entry name" value="Radical_SAM"/>
    <property type="match status" value="1"/>
</dbReference>
<dbReference type="InterPro" id="IPR058240">
    <property type="entry name" value="rSAM_sf"/>
</dbReference>
<dbReference type="AlphaFoldDB" id="A0ABD4Z572"/>
<keyword evidence="3" id="KW-0479">Metal-binding</keyword>
<dbReference type="InterPro" id="IPR010505">
    <property type="entry name" value="MoaA_twitch"/>
</dbReference>
<keyword evidence="12" id="KW-1185">Reference proteome</keyword>
<evidence type="ECO:0000256" key="3">
    <source>
        <dbReference type="ARBA" id="ARBA00022723"/>
    </source>
</evidence>
<dbReference type="InterPro" id="IPR013785">
    <property type="entry name" value="Aldolase_TIM"/>
</dbReference>
<dbReference type="SFLD" id="SFLDS00029">
    <property type="entry name" value="Radical_SAM"/>
    <property type="match status" value="1"/>
</dbReference>
<dbReference type="Pfam" id="PF06463">
    <property type="entry name" value="Mob_synth_C"/>
    <property type="match status" value="1"/>
</dbReference>
<evidence type="ECO:0000256" key="6">
    <source>
        <dbReference type="ARBA" id="ARBA00023014"/>
    </source>
</evidence>
<proteinExistence type="predicted"/>
<dbReference type="RefSeq" id="WP_285273125.1">
    <property type="nucleotide sequence ID" value="NZ_JASNVW010000001.1"/>
</dbReference>
<dbReference type="EC" id="4.1.99.22" evidence="11"/>
<evidence type="ECO:0000256" key="4">
    <source>
        <dbReference type="ARBA" id="ARBA00022741"/>
    </source>
</evidence>
<keyword evidence="7" id="KW-0342">GTP-binding</keyword>
<keyword evidence="4" id="KW-0547">Nucleotide-binding</keyword>
<dbReference type="GO" id="GO:0061798">
    <property type="term" value="F:GTP 3',8'-cyclase activity"/>
    <property type="evidence" value="ECO:0007669"/>
    <property type="project" value="UniProtKB-EC"/>
</dbReference>
<protein>
    <submittedName>
        <fullName evidence="11">GTP 3',8-cyclase MoaA</fullName>
        <ecNumber evidence="11">4.1.99.22</ecNumber>
    </submittedName>
</protein>
<dbReference type="GO" id="GO:0006777">
    <property type="term" value="P:Mo-molybdopterin cofactor biosynthetic process"/>
    <property type="evidence" value="ECO:0007669"/>
    <property type="project" value="UniProtKB-KW"/>
</dbReference>
<feature type="domain" description="Radical SAM core" evidence="10">
    <location>
        <begin position="7"/>
        <end position="226"/>
    </location>
</feature>
<gene>
    <name evidence="11" type="primary">moaA</name>
    <name evidence="11" type="ORF">QPL79_02075</name>
</gene>
<dbReference type="Proteomes" id="UP001529235">
    <property type="component" value="Unassembled WGS sequence"/>
</dbReference>
<dbReference type="PANTHER" id="PTHR22960">
    <property type="entry name" value="MOLYBDOPTERIN COFACTOR SYNTHESIS PROTEIN A"/>
    <property type="match status" value="1"/>
</dbReference>
<dbReference type="InterPro" id="IPR050105">
    <property type="entry name" value="MoCo_biosynth_MoaA/MoaC"/>
</dbReference>
<dbReference type="PANTHER" id="PTHR22960:SF0">
    <property type="entry name" value="MOLYBDENUM COFACTOR BIOSYNTHESIS PROTEIN 1"/>
    <property type="match status" value="1"/>
</dbReference>
<dbReference type="GO" id="GO:0051539">
    <property type="term" value="F:4 iron, 4 sulfur cluster binding"/>
    <property type="evidence" value="ECO:0007669"/>
    <property type="project" value="UniProtKB-KW"/>
</dbReference>
<keyword evidence="9 11" id="KW-0456">Lyase</keyword>
<dbReference type="GO" id="GO:0005525">
    <property type="term" value="F:GTP binding"/>
    <property type="evidence" value="ECO:0007669"/>
    <property type="project" value="UniProtKB-KW"/>
</dbReference>
<reference evidence="11 12" key="1">
    <citation type="submission" date="2023-05" db="EMBL/GenBank/DDBJ databases">
        <title>A new hyperthermophilic archaea 'Ignisphaera cupida' sp. nov. and description of the family 'Ignisphaeraceae' fam. nov.</title>
        <authorList>
            <person name="Podosokorskaya O.A."/>
            <person name="Elcheninov A.G."/>
            <person name="Klukina A."/>
            <person name="Merkel A.Y."/>
        </authorList>
    </citation>
    <scope>NUCLEOTIDE SEQUENCE [LARGE SCALE GENOMIC DNA]</scope>
    <source>
        <strain evidence="11 12">4213-co</strain>
    </source>
</reference>
<evidence type="ECO:0000259" key="10">
    <source>
        <dbReference type="PROSITE" id="PS51918"/>
    </source>
</evidence>
<dbReference type="EMBL" id="JASNVW010000001">
    <property type="protein sequence ID" value="MDK6028152.1"/>
    <property type="molecule type" value="Genomic_DNA"/>
</dbReference>
<keyword evidence="2" id="KW-0949">S-adenosyl-L-methionine</keyword>
<accession>A0ABD4Z572</accession>
<dbReference type="SUPFAM" id="SSF102114">
    <property type="entry name" value="Radical SAM enzymes"/>
    <property type="match status" value="1"/>
</dbReference>
<dbReference type="GO" id="GO:0046872">
    <property type="term" value="F:metal ion binding"/>
    <property type="evidence" value="ECO:0007669"/>
    <property type="project" value="UniProtKB-KW"/>
</dbReference>
<evidence type="ECO:0000313" key="11">
    <source>
        <dbReference type="EMBL" id="MDK6028152.1"/>
    </source>
</evidence>
<evidence type="ECO:0000256" key="2">
    <source>
        <dbReference type="ARBA" id="ARBA00022691"/>
    </source>
</evidence>
<evidence type="ECO:0000256" key="1">
    <source>
        <dbReference type="ARBA" id="ARBA00022485"/>
    </source>
</evidence>
<organism evidence="11 12">
    <name type="scientific">Ignisphaera cupida</name>
    <dbReference type="NCBI Taxonomy" id="3050454"/>
    <lineage>
        <taxon>Archaea</taxon>
        <taxon>Thermoproteota</taxon>
        <taxon>Thermoprotei</taxon>
        <taxon>Desulfurococcales</taxon>
        <taxon>Desulfurococcaceae</taxon>
        <taxon>Ignisphaera</taxon>
    </lineage>
</organism>
<dbReference type="SFLD" id="SFLDG01386">
    <property type="entry name" value="main_SPASM_domain-containing"/>
    <property type="match status" value="1"/>
</dbReference>
<dbReference type="NCBIfam" id="NF001199">
    <property type="entry name" value="PRK00164.2-1"/>
    <property type="match status" value="1"/>
</dbReference>
<evidence type="ECO:0000256" key="9">
    <source>
        <dbReference type="ARBA" id="ARBA00023239"/>
    </source>
</evidence>
<keyword evidence="8" id="KW-0501">Molybdenum cofactor biosynthesis</keyword>
<dbReference type="SFLD" id="SFLDG01067">
    <property type="entry name" value="SPASM/twitch_domain_containing"/>
    <property type="match status" value="1"/>
</dbReference>
<keyword evidence="5" id="KW-0408">Iron</keyword>
<keyword evidence="6" id="KW-0411">Iron-sulfur</keyword>
<dbReference type="SFLD" id="SFLDG01383">
    <property type="entry name" value="cyclic_pyranopterin_phosphate"/>
    <property type="match status" value="1"/>
</dbReference>
<evidence type="ECO:0000256" key="5">
    <source>
        <dbReference type="ARBA" id="ARBA00023004"/>
    </source>
</evidence>
<dbReference type="CDD" id="cd01335">
    <property type="entry name" value="Radical_SAM"/>
    <property type="match status" value="1"/>
</dbReference>
<evidence type="ECO:0000256" key="8">
    <source>
        <dbReference type="ARBA" id="ARBA00023150"/>
    </source>
</evidence>
<sequence length="308" mass="35474">MVSLVDRWGRKLENLRVSVTSECNYRCIYCHREGLLNRGYGLSAEEYRVIAIVASSLGISEFKLTGGEPLARRDIVDIVKAFSETKPRDLSMTTNGYWLEFYVEKLAEAGLMRINVSMPSLNREKYRYVTGLDALDKVVSSLRKAQEVGLNPITINVVILNGINDNEYKNFIDFVSTHGYKLRFIELEPISIPKHIFDKLYKPIDDIVKYLESISIRKYFRGLHHRPVYVLNTGNEVEIVKWTHNTVFCMYCNRIRLTADGILTPCIMATKGVDLKPFLRPKPNLDEIKKAFVKVNEMRLPFNIALKK</sequence>
<keyword evidence="1" id="KW-0004">4Fe-4S</keyword>
<dbReference type="PROSITE" id="PS51918">
    <property type="entry name" value="RADICAL_SAM"/>
    <property type="match status" value="1"/>
</dbReference>
<comment type="caution">
    <text evidence="11">The sequence shown here is derived from an EMBL/GenBank/DDBJ whole genome shotgun (WGS) entry which is preliminary data.</text>
</comment>
<dbReference type="SMART" id="SM00729">
    <property type="entry name" value="Elp3"/>
    <property type="match status" value="1"/>
</dbReference>
<name>A0ABD4Z572_9CREN</name>
<dbReference type="InterPro" id="IPR040064">
    <property type="entry name" value="MoaA-like"/>
</dbReference>
<dbReference type="CDD" id="cd21117">
    <property type="entry name" value="Twitch_MoaA"/>
    <property type="match status" value="1"/>
</dbReference>
<evidence type="ECO:0000313" key="12">
    <source>
        <dbReference type="Proteomes" id="UP001529235"/>
    </source>
</evidence>